<dbReference type="AlphaFoldDB" id="A0A1W0X7P3"/>
<dbReference type="InterPro" id="IPR017452">
    <property type="entry name" value="GPCR_Rhodpsn_7TM"/>
</dbReference>
<dbReference type="EMBL" id="MTYJ01000012">
    <property type="protein sequence ID" value="OQV23332.1"/>
    <property type="molecule type" value="Genomic_DNA"/>
</dbReference>
<reference evidence="8" key="1">
    <citation type="submission" date="2017-01" db="EMBL/GenBank/DDBJ databases">
        <title>Comparative genomics of anhydrobiosis in the tardigrade Hypsibius dujardini.</title>
        <authorList>
            <person name="Yoshida Y."/>
            <person name="Koutsovoulos G."/>
            <person name="Laetsch D."/>
            <person name="Stevens L."/>
            <person name="Kumar S."/>
            <person name="Horikawa D."/>
            <person name="Ishino K."/>
            <person name="Komine S."/>
            <person name="Tomita M."/>
            <person name="Blaxter M."/>
            <person name="Arakawa K."/>
        </authorList>
    </citation>
    <scope>NUCLEOTIDE SEQUENCE [LARGE SCALE GENOMIC DNA]</scope>
    <source>
        <strain evidence="8">Z151</strain>
    </source>
</reference>
<dbReference type="PROSITE" id="PS00237">
    <property type="entry name" value="G_PROTEIN_RECEP_F1_1"/>
    <property type="match status" value="1"/>
</dbReference>
<protein>
    <recommendedName>
        <fullName evidence="6">G-protein coupled receptors family 1 profile domain-containing protein</fullName>
    </recommendedName>
</protein>
<keyword evidence="2 5" id="KW-0812">Transmembrane</keyword>
<evidence type="ECO:0000256" key="4">
    <source>
        <dbReference type="ARBA" id="ARBA00023136"/>
    </source>
</evidence>
<feature type="transmembrane region" description="Helical" evidence="5">
    <location>
        <begin position="41"/>
        <end position="58"/>
    </location>
</feature>
<evidence type="ECO:0000259" key="6">
    <source>
        <dbReference type="PROSITE" id="PS50262"/>
    </source>
</evidence>
<dbReference type="InterPro" id="IPR000276">
    <property type="entry name" value="GPCR_Rhodpsn"/>
</dbReference>
<dbReference type="Pfam" id="PF00001">
    <property type="entry name" value="7tm_1"/>
    <property type="match status" value="1"/>
</dbReference>
<dbReference type="SUPFAM" id="SSF81321">
    <property type="entry name" value="Family A G protein-coupled receptor-like"/>
    <property type="match status" value="1"/>
</dbReference>
<evidence type="ECO:0000256" key="1">
    <source>
        <dbReference type="ARBA" id="ARBA00004370"/>
    </source>
</evidence>
<evidence type="ECO:0000313" key="8">
    <source>
        <dbReference type="Proteomes" id="UP000192578"/>
    </source>
</evidence>
<organism evidence="7 8">
    <name type="scientific">Hypsibius exemplaris</name>
    <name type="common">Freshwater tardigrade</name>
    <dbReference type="NCBI Taxonomy" id="2072580"/>
    <lineage>
        <taxon>Eukaryota</taxon>
        <taxon>Metazoa</taxon>
        <taxon>Ecdysozoa</taxon>
        <taxon>Tardigrada</taxon>
        <taxon>Eutardigrada</taxon>
        <taxon>Parachela</taxon>
        <taxon>Hypsibioidea</taxon>
        <taxon>Hypsibiidae</taxon>
        <taxon>Hypsibius</taxon>
    </lineage>
</organism>
<dbReference type="Gene3D" id="1.20.1070.10">
    <property type="entry name" value="Rhodopsin 7-helix transmembrane proteins"/>
    <property type="match status" value="1"/>
</dbReference>
<dbReference type="PROSITE" id="PS50262">
    <property type="entry name" value="G_PROTEIN_RECEP_F1_2"/>
    <property type="match status" value="1"/>
</dbReference>
<evidence type="ECO:0000256" key="2">
    <source>
        <dbReference type="ARBA" id="ARBA00022692"/>
    </source>
</evidence>
<dbReference type="OrthoDB" id="5961208at2759"/>
<keyword evidence="8" id="KW-1185">Reference proteome</keyword>
<keyword evidence="4 5" id="KW-0472">Membrane</keyword>
<keyword evidence="3 5" id="KW-1133">Transmembrane helix</keyword>
<evidence type="ECO:0000256" key="3">
    <source>
        <dbReference type="ARBA" id="ARBA00022989"/>
    </source>
</evidence>
<dbReference type="GO" id="GO:0016020">
    <property type="term" value="C:membrane"/>
    <property type="evidence" value="ECO:0007669"/>
    <property type="project" value="UniProtKB-SubCell"/>
</dbReference>
<feature type="transmembrane region" description="Helical" evidence="5">
    <location>
        <begin position="12"/>
        <end position="34"/>
    </location>
</feature>
<comment type="subcellular location">
    <subcellularLocation>
        <location evidence="1">Membrane</location>
    </subcellularLocation>
</comment>
<dbReference type="Proteomes" id="UP000192578">
    <property type="component" value="Unassembled WGS sequence"/>
</dbReference>
<evidence type="ECO:0000256" key="5">
    <source>
        <dbReference type="SAM" id="Phobius"/>
    </source>
</evidence>
<name>A0A1W0X7P3_HYPEX</name>
<feature type="domain" description="G-protein coupled receptors family 1 profile" evidence="6">
    <location>
        <begin position="8"/>
        <end position="136"/>
    </location>
</feature>
<proteinExistence type="predicted"/>
<dbReference type="GO" id="GO:0004930">
    <property type="term" value="F:G protein-coupled receptor activity"/>
    <property type="evidence" value="ECO:0007669"/>
    <property type="project" value="InterPro"/>
</dbReference>
<gene>
    <name evidence="7" type="ORF">BV898_02780</name>
</gene>
<sequence length="136" mass="15510">MAVLIVNGSVLTMLVTINAVVVACQLFNLIVFHFWRDKQPFVLFHVALAWPSLLASFITPGTPLVRMFPWREPASVVLISLCGGSYELWTTLSQIVLVAISVDRWLSVEYPITYRHRITRRTVRWIILLTWAVSAL</sequence>
<accession>A0A1W0X7P3</accession>
<comment type="caution">
    <text evidence="7">The sequence shown here is derived from an EMBL/GenBank/DDBJ whole genome shotgun (WGS) entry which is preliminary data.</text>
</comment>
<evidence type="ECO:0000313" key="7">
    <source>
        <dbReference type="EMBL" id="OQV23332.1"/>
    </source>
</evidence>